<evidence type="ECO:0000256" key="1">
    <source>
        <dbReference type="SAM" id="MobiDB-lite"/>
    </source>
</evidence>
<protein>
    <submittedName>
        <fullName evidence="3">Reverse transcriptase domain-containing protein</fullName>
    </submittedName>
</protein>
<dbReference type="InterPro" id="IPR012337">
    <property type="entry name" value="RNaseH-like_sf"/>
</dbReference>
<dbReference type="Gene3D" id="2.40.70.10">
    <property type="entry name" value="Acid Proteases"/>
    <property type="match status" value="1"/>
</dbReference>
<dbReference type="PANTHER" id="PTHR47266">
    <property type="entry name" value="ENDONUCLEASE-RELATED"/>
    <property type="match status" value="1"/>
</dbReference>
<dbReference type="InterPro" id="IPR036397">
    <property type="entry name" value="RNaseH_sf"/>
</dbReference>
<feature type="domain" description="Integrase catalytic" evidence="2">
    <location>
        <begin position="1250"/>
        <end position="1346"/>
    </location>
</feature>
<dbReference type="InterPro" id="IPR052160">
    <property type="entry name" value="Gypsy_RT_Integrase-like"/>
</dbReference>
<organism evidence="3">
    <name type="scientific">Tanacetum cinerariifolium</name>
    <name type="common">Dalmatian daisy</name>
    <name type="synonym">Chrysanthemum cinerariifolium</name>
    <dbReference type="NCBI Taxonomy" id="118510"/>
    <lineage>
        <taxon>Eukaryota</taxon>
        <taxon>Viridiplantae</taxon>
        <taxon>Streptophyta</taxon>
        <taxon>Embryophyta</taxon>
        <taxon>Tracheophyta</taxon>
        <taxon>Spermatophyta</taxon>
        <taxon>Magnoliopsida</taxon>
        <taxon>eudicotyledons</taxon>
        <taxon>Gunneridae</taxon>
        <taxon>Pentapetalae</taxon>
        <taxon>asterids</taxon>
        <taxon>campanulids</taxon>
        <taxon>Asterales</taxon>
        <taxon>Asteraceae</taxon>
        <taxon>Asteroideae</taxon>
        <taxon>Anthemideae</taxon>
        <taxon>Anthemidinae</taxon>
        <taxon>Tanacetum</taxon>
    </lineage>
</organism>
<dbReference type="GO" id="GO:0003964">
    <property type="term" value="F:RNA-directed DNA polymerase activity"/>
    <property type="evidence" value="ECO:0007669"/>
    <property type="project" value="UniProtKB-KW"/>
</dbReference>
<keyword evidence="3" id="KW-0808">Transferase</keyword>
<dbReference type="SUPFAM" id="SSF53098">
    <property type="entry name" value="Ribonuclease H-like"/>
    <property type="match status" value="3"/>
</dbReference>
<dbReference type="GO" id="GO:0003676">
    <property type="term" value="F:nucleic acid binding"/>
    <property type="evidence" value="ECO:0007669"/>
    <property type="project" value="InterPro"/>
</dbReference>
<accession>A0A6L2KDQ5</accession>
<proteinExistence type="predicted"/>
<dbReference type="GO" id="GO:0015074">
    <property type="term" value="P:DNA integration"/>
    <property type="evidence" value="ECO:0007669"/>
    <property type="project" value="InterPro"/>
</dbReference>
<keyword evidence="3" id="KW-0548">Nucleotidyltransferase</keyword>
<dbReference type="InterPro" id="IPR021109">
    <property type="entry name" value="Peptidase_aspartic_dom_sf"/>
</dbReference>
<dbReference type="FunFam" id="3.30.420.10:FF:000032">
    <property type="entry name" value="Retrovirus-related Pol polyprotein from transposon 297-like Protein"/>
    <property type="match status" value="1"/>
</dbReference>
<dbReference type="Gene3D" id="1.10.340.70">
    <property type="match status" value="1"/>
</dbReference>
<evidence type="ECO:0000259" key="2">
    <source>
        <dbReference type="PROSITE" id="PS50994"/>
    </source>
</evidence>
<feature type="compositionally biased region" description="Low complexity" evidence="1">
    <location>
        <begin position="597"/>
        <end position="612"/>
    </location>
</feature>
<reference evidence="3" key="1">
    <citation type="journal article" date="2019" name="Sci. Rep.">
        <title>Draft genome of Tanacetum cinerariifolium, the natural source of mosquito coil.</title>
        <authorList>
            <person name="Yamashiro T."/>
            <person name="Shiraishi A."/>
            <person name="Satake H."/>
            <person name="Nakayama K."/>
        </authorList>
    </citation>
    <scope>NUCLEOTIDE SEQUENCE</scope>
</reference>
<feature type="region of interest" description="Disordered" evidence="1">
    <location>
        <begin position="111"/>
        <end position="130"/>
    </location>
</feature>
<dbReference type="Pfam" id="PF00665">
    <property type="entry name" value="rve"/>
    <property type="match status" value="3"/>
</dbReference>
<dbReference type="CDD" id="cd00303">
    <property type="entry name" value="retropepsin_like"/>
    <property type="match status" value="1"/>
</dbReference>
<dbReference type="EMBL" id="BKCJ010002063">
    <property type="protein sequence ID" value="GEU45994.1"/>
    <property type="molecule type" value="Genomic_DNA"/>
</dbReference>
<dbReference type="PROSITE" id="PS50994">
    <property type="entry name" value="INTEGRASE"/>
    <property type="match status" value="3"/>
</dbReference>
<comment type="caution">
    <text evidence="3">The sequence shown here is derived from an EMBL/GenBank/DDBJ whole genome shotgun (WGS) entry which is preliminary data.</text>
</comment>
<dbReference type="Pfam" id="PF17921">
    <property type="entry name" value="Integrase_H2C2"/>
    <property type="match status" value="2"/>
</dbReference>
<dbReference type="InterPro" id="IPR041588">
    <property type="entry name" value="Integrase_H2C2"/>
</dbReference>
<evidence type="ECO:0000313" key="3">
    <source>
        <dbReference type="EMBL" id="GEU45994.1"/>
    </source>
</evidence>
<name>A0A6L2KDQ5_TANCI</name>
<feature type="domain" description="Integrase catalytic" evidence="2">
    <location>
        <begin position="1414"/>
        <end position="1537"/>
    </location>
</feature>
<dbReference type="Pfam" id="PF25597">
    <property type="entry name" value="SH3_retrovirus"/>
    <property type="match status" value="1"/>
</dbReference>
<keyword evidence="3" id="KW-0695">RNA-directed DNA polymerase</keyword>
<gene>
    <name evidence="3" type="ORF">Tci_017972</name>
</gene>
<sequence>MKKGDACIFAGYSTYSRAYRVYKKRIRVIVKTVHVNFDELSHMASDHASFDPVPQCPTTVLKHDSLSPGPQSQENVPQVAETVTTSNELDLLFSLMFDELLNGTTPVVSKSSAVNAVDSPNKPSKKESTSKSHLLQSLDWNLSIICYPDGFVDPHHPEKVYHLKRHYMESNKLQGRGTMNFPTSWTPMATKHLDADLSGTPVNQLKYRSMVGALIYLQQVDQILYKQHVIVLAIKRDRLRKISLRLSGSFDSDHASCLYSRKSTSGGIEFLGVTICLIDRLRALMISQESRRTPKYFLYIYPAKDLEEDSLIDFEIHSRMGEAWMFRYGYSNDVDFVTIERLGLKAEMRSYFPPANTIPRHSRRKTTNVVGPEFRTNVTMADNRTMAQMLQAPIEGYEDTIVVPQINANNFELKQTLINLVQHPEVPNTTIKLLLFPFSLEGEARLWLDKEPPRSILTWEDLVSKFINQFFPPFSELHQLDTFYNALNPNDQDALDSAAEGNFLDKISRECLSIIESKSKVRYLRSRVTDVRANANAPLPSSSHSNSFDLQQIAASLEDKLDIRMDHFEKSLNDMKNSFITPTTPLKEVEENLYNNKLSSSSSLPSNTIPNPKGESKAITTRSGMSYKEPLIPPPGVNQQEPTEETTDTELPSPEDIKPPLVQVEVQLDKPTEEPSVVIPKAKANLPYPSRLQKEKLQEKDDILAAKFMEIFRDLHFELSFAGALVHMPKFAPMFKKLLNNKYKLIELTKMPLNENYSAVVLEKLPEKLGDPGRFLVPCDFLEFNNCLALADLGASINLIPLSIWKKLRLPTLNDTKMVLELVDRTISKPTGVAENVFVKVGKFYFPADFVVLDFVADPCVPLILGRPFLSTAHAFIDVYEGEIILRHDDQSLTLKCGDTPSISYNNFESLNKVDLIDATCEEYSQEVLGFADVVSTEVSTPYYEPIVSNSSQNLTPFNESDFLLMEEADVFIAIHDELISPEFNATYYDPEGDILILEALLNNDPEPPSNQKDYFSSVRKDLKVVEPKNQSSDDEPPEVELKELPPHLEYAFLGENEKWPVIIAKDLNVNEKSALINEFDFKVIDTRGAENYVTDHLSRLENPYENTFDPKEINETFPLESLNKVAHKDPSTPWFADLANYHAGNFIIKGMMSQQRQKFFKGARHYFWDDPYLFRTCADQIIRRCLVGKEAIDILNACHSGPTGGHYGDNYIAKKVFDSGLCWPTIYKDAFELVKRCDSCQRQGKISRKDEMPQNSIQICEIFDVWGIDFIGAFPSSKGNKYILVAVDYLSKWVEAKALPTNDARVVVKFLKSLFSRFRTPKAIIRDRGTHFCNDQFSRVMAKYGEFDFKVIDTKGAENYDADHLSRLENPYENVLIPRKSMRLFQLNLSTKLLTKTQVPRAGQEAIDILNACHNGPTGGHYGANYTATKVFDSGPFPSSKGNKYILVAVDYLSKWGKAKALPINDARVVVKILKSLFSWFGTPKAIISDIGTHFSNDQFARVMSKYGVTHRLSTAYHPHTSGQVEVTNCGLKRILERTEAIDILNACHSGPTGGHYGANYTAKKVFNSGFYWPMIYKDAFELVKRYDSCQRQRKISQKDEMPHNFIQVYKIFNVWGIDFMGPFLSSKGNKYILVIVDYLSKWVEAKALPTNDARVVVKILKSLFSRFGTPKAIISDRGTHFCNDQFTRVMSKYRVTHRLSTAYRAQTSRQVEVINHGLKQILERTMGENRALWSDKLEDALWAFRTAFKTPVGFYGKACHLPLELEHKAFWALKHANFDLKTTGDHQKLQLNELSKLRDQAYENSLIYKERTKKLHDAKIKNRIFNVGDQVLLFNSRLKIFSGKLKSRWSGPFTIAEIYPYGNGKLVHPDGCNFKVNCHRLKHYHGGDPPPMEIPDV</sequence>
<dbReference type="InterPro" id="IPR057670">
    <property type="entry name" value="SH3_retrovirus"/>
</dbReference>
<dbReference type="InterPro" id="IPR001584">
    <property type="entry name" value="Integrase_cat-core"/>
</dbReference>
<dbReference type="Gene3D" id="3.30.420.10">
    <property type="entry name" value="Ribonuclease H-like superfamily/Ribonuclease H"/>
    <property type="match status" value="3"/>
</dbReference>
<feature type="region of interest" description="Disordered" evidence="1">
    <location>
        <begin position="597"/>
        <end position="659"/>
    </location>
</feature>
<feature type="domain" description="Integrase catalytic" evidence="2">
    <location>
        <begin position="1600"/>
        <end position="1772"/>
    </location>
</feature>